<comment type="subcellular location">
    <subcellularLocation>
        <location evidence="1">Membrane</location>
        <topology evidence="1">Multi-pass membrane protein</topology>
    </subcellularLocation>
</comment>
<dbReference type="SMART" id="SM00089">
    <property type="entry name" value="PKD"/>
    <property type="match status" value="4"/>
</dbReference>
<name>A0A4R8DV54_9BACT</name>
<evidence type="ECO:0000313" key="8">
    <source>
        <dbReference type="EMBL" id="TDX01798.1"/>
    </source>
</evidence>
<dbReference type="PANTHER" id="PTHR46730">
    <property type="entry name" value="POLYCYSTIN-1"/>
    <property type="match status" value="1"/>
</dbReference>
<dbReference type="GO" id="GO:0005261">
    <property type="term" value="F:monoatomic cation channel activity"/>
    <property type="evidence" value="ECO:0007669"/>
    <property type="project" value="TreeGrafter"/>
</dbReference>
<comment type="caution">
    <text evidence="8">The sequence shown here is derived from an EMBL/GenBank/DDBJ whole genome shotgun (WGS) entry which is preliminary data.</text>
</comment>
<keyword evidence="3" id="KW-0677">Repeat</keyword>
<keyword evidence="6" id="KW-0732">Signal</keyword>
<evidence type="ECO:0000256" key="3">
    <source>
        <dbReference type="ARBA" id="ARBA00022737"/>
    </source>
</evidence>
<dbReference type="Pfam" id="PF00801">
    <property type="entry name" value="PKD"/>
    <property type="match status" value="1"/>
</dbReference>
<dbReference type="InterPro" id="IPR035986">
    <property type="entry name" value="PKD_dom_sf"/>
</dbReference>
<evidence type="ECO:0000256" key="4">
    <source>
        <dbReference type="ARBA" id="ARBA00022989"/>
    </source>
</evidence>
<dbReference type="PROSITE" id="PS50093">
    <property type="entry name" value="PKD"/>
    <property type="match status" value="4"/>
</dbReference>
<feature type="domain" description="PKD" evidence="7">
    <location>
        <begin position="291"/>
        <end position="352"/>
    </location>
</feature>
<dbReference type="NCBIfam" id="TIGR04131">
    <property type="entry name" value="Bac_Flav_CTERM"/>
    <property type="match status" value="1"/>
</dbReference>
<dbReference type="OrthoDB" id="1652165at2"/>
<evidence type="ECO:0000256" key="1">
    <source>
        <dbReference type="ARBA" id="ARBA00004141"/>
    </source>
</evidence>
<accession>A0A4R8DV54</accession>
<dbReference type="Gene3D" id="2.60.40.10">
    <property type="entry name" value="Immunoglobulins"/>
    <property type="match status" value="4"/>
</dbReference>
<dbReference type="GO" id="GO:0006816">
    <property type="term" value="P:calcium ion transport"/>
    <property type="evidence" value="ECO:0007669"/>
    <property type="project" value="TreeGrafter"/>
</dbReference>
<feature type="signal peptide" evidence="6">
    <location>
        <begin position="1"/>
        <end position="21"/>
    </location>
</feature>
<dbReference type="CDD" id="cd00146">
    <property type="entry name" value="PKD"/>
    <property type="match status" value="4"/>
</dbReference>
<dbReference type="InterPro" id="IPR013783">
    <property type="entry name" value="Ig-like_fold"/>
</dbReference>
<dbReference type="Pfam" id="PF13585">
    <property type="entry name" value="CHU_C"/>
    <property type="match status" value="1"/>
</dbReference>
<dbReference type="EMBL" id="SODV01000001">
    <property type="protein sequence ID" value="TDX01798.1"/>
    <property type="molecule type" value="Genomic_DNA"/>
</dbReference>
<dbReference type="Pfam" id="PF18911">
    <property type="entry name" value="PKD_4"/>
    <property type="match status" value="3"/>
</dbReference>
<sequence length="1135" mass="115945">MESRYFWKTLWVILMPIAVRAQNPTLTSPTSPPAICSGATFSYLPTSSAPQTSFTWVFVPSSGITAKTTQGQGAIASVLIDNTNAPVNATFQVTLTTATGSSTANVVVTVNPPPTAGFTLNQAAACLTGNNFTFTNTSTGAPPLSYFWSAGDRTNSLATNLTHTYPTSGQFPVQLTTRNAYNCFATATQVVTVYPTPLADFTDAYANGAYQFTNTSVGSPTSYSWNFGDGTTSNTANPAHTFAAGGTYPVVLTVTNAQGCATSMTEDITTPTGGAAGFTVGPSAGICQGATFAFTDRSAGAPVSYQWNFGDGTPFGAGAAPTHTYASAGAFTVTETVSYAGSSSTVSQLVNVYPSPNIGLLMGGTTVCAGSSSGAIIFQPGNDALQFSWTVSDPSIGLQNGSGTYIPAFTVANATPNPVASTLTVSAVSPYGCPISDQNRTFTIKPSPALTDSLPMLEVCAGTTITVPAFTANLAGTTFAWTTTDSLTGLPSSGTGDIAPFVAVNNDSITLTTGLRVVPQFNGCSGVTKEMIYTVDPVPTLDTSAGRPGLCSGTVLSYVPKALAIGTTYAWSRAVQSGISQGAASGNDSIHEVLSSTSSAAVSVVYQYQLTAGNCSSSEPLTVQVLPVPALSGPLDTAVCSGALFRYVPGSATSGASFSWTRAAVSGVNNAPGAGADSIHEVLSNAGLTAVAVQYQYTLSAAGCSQTQDLAVEVNPQPLISLVSPDTQAVCPGGSTQPVTFNVQPAGTSYAWTTDNPGIGLNAGSGSGAVPAFAGVNAGNAPVVAHVRAIAQTAAGCVSTPSGLYTYVVNPAPVATIAEPASTLWCPGTPVSLSASGGNTYQWFYGGSVIGTSSGLAANDSGTYAVQAANTFGCADTADISLSLYPQPQASFIFQTSCLDTPVVFTNTSTEALNLPVTYSWSNGIGGTSTAVSPTFTYQTAGQYTVSLTVTPQGCAAQAATASMPISITTPLPGEKLVDQFVQSGKGASISGRSFTGATYDWMPASGLSDPLVVDPTALLTAPQAYTIAMTMPTGCVTTDTLRVDLIGADVVYIPGGFTPNGDGRNDLFVIAGLNNYPGSSLAVFDRWGKKVYYSSDYQNNWDGGGVMAGTYVYVLELKIPNGGKEYRGTLVVMR</sequence>
<dbReference type="SUPFAM" id="SSF49299">
    <property type="entry name" value="PKD domain"/>
    <property type="match status" value="4"/>
</dbReference>
<keyword evidence="5" id="KW-0472">Membrane</keyword>
<dbReference type="PANTHER" id="PTHR46730:SF1">
    <property type="entry name" value="PLAT DOMAIN-CONTAINING PROTEIN"/>
    <property type="match status" value="1"/>
</dbReference>
<evidence type="ECO:0000313" key="9">
    <source>
        <dbReference type="Proteomes" id="UP000294498"/>
    </source>
</evidence>
<protein>
    <submittedName>
        <fullName evidence="8">Gliding motility-associated-like protein</fullName>
    </submittedName>
</protein>
<feature type="domain" description="PKD" evidence="7">
    <location>
        <begin position="916"/>
        <end position="951"/>
    </location>
</feature>
<keyword evidence="2" id="KW-0812">Transmembrane</keyword>
<keyword evidence="4" id="KW-1133">Transmembrane helix</keyword>
<dbReference type="InterPro" id="IPR000601">
    <property type="entry name" value="PKD_dom"/>
</dbReference>
<feature type="domain" description="PKD" evidence="7">
    <location>
        <begin position="212"/>
        <end position="269"/>
    </location>
</feature>
<evidence type="ECO:0000256" key="2">
    <source>
        <dbReference type="ARBA" id="ARBA00022692"/>
    </source>
</evidence>
<feature type="domain" description="PKD" evidence="7">
    <location>
        <begin position="131"/>
        <end position="193"/>
    </location>
</feature>
<keyword evidence="9" id="KW-1185">Reference proteome</keyword>
<dbReference type="RefSeq" id="WP_133994436.1">
    <property type="nucleotide sequence ID" value="NZ_SODV01000001.1"/>
</dbReference>
<evidence type="ECO:0000256" key="6">
    <source>
        <dbReference type="SAM" id="SignalP"/>
    </source>
</evidence>
<dbReference type="Proteomes" id="UP000294498">
    <property type="component" value="Unassembled WGS sequence"/>
</dbReference>
<organism evidence="8 9">
    <name type="scientific">Dinghuibacter silviterrae</name>
    <dbReference type="NCBI Taxonomy" id="1539049"/>
    <lineage>
        <taxon>Bacteria</taxon>
        <taxon>Pseudomonadati</taxon>
        <taxon>Bacteroidota</taxon>
        <taxon>Chitinophagia</taxon>
        <taxon>Chitinophagales</taxon>
        <taxon>Chitinophagaceae</taxon>
        <taxon>Dinghuibacter</taxon>
    </lineage>
</organism>
<evidence type="ECO:0000256" key="5">
    <source>
        <dbReference type="ARBA" id="ARBA00023136"/>
    </source>
</evidence>
<dbReference type="AlphaFoldDB" id="A0A4R8DV54"/>
<reference evidence="8 9" key="1">
    <citation type="submission" date="2019-03" db="EMBL/GenBank/DDBJ databases">
        <title>Genomic Encyclopedia of Type Strains, Phase IV (KMG-IV): sequencing the most valuable type-strain genomes for metagenomic binning, comparative biology and taxonomic classification.</title>
        <authorList>
            <person name="Goeker M."/>
        </authorList>
    </citation>
    <scope>NUCLEOTIDE SEQUENCE [LARGE SCALE GENOMIC DNA]</scope>
    <source>
        <strain evidence="8 9">DSM 100059</strain>
    </source>
</reference>
<gene>
    <name evidence="8" type="ORF">EDB95_2841</name>
</gene>
<feature type="chain" id="PRO_5020466555" evidence="6">
    <location>
        <begin position="22"/>
        <end position="1135"/>
    </location>
</feature>
<evidence type="ECO:0000259" key="7">
    <source>
        <dbReference type="PROSITE" id="PS50093"/>
    </source>
</evidence>
<dbReference type="GO" id="GO:0005886">
    <property type="term" value="C:plasma membrane"/>
    <property type="evidence" value="ECO:0007669"/>
    <property type="project" value="TreeGrafter"/>
</dbReference>
<dbReference type="InterPro" id="IPR022409">
    <property type="entry name" value="PKD/Chitinase_dom"/>
</dbReference>
<dbReference type="InterPro" id="IPR026341">
    <property type="entry name" value="T9SS_type_B"/>
</dbReference>
<proteinExistence type="predicted"/>